<dbReference type="PROSITE" id="PS51038">
    <property type="entry name" value="BAH"/>
    <property type="match status" value="1"/>
</dbReference>
<dbReference type="InterPro" id="IPR001025">
    <property type="entry name" value="BAH_dom"/>
</dbReference>
<dbReference type="Pfam" id="PF01426">
    <property type="entry name" value="BAH"/>
    <property type="match status" value="1"/>
</dbReference>
<dbReference type="Gene3D" id="2.30.30.490">
    <property type="match status" value="1"/>
</dbReference>
<gene>
    <name evidence="8" type="primary">ORC1</name>
    <name evidence="8" type="ORF">SLS59_003834</name>
</gene>
<dbReference type="PANTHER" id="PTHR10763">
    <property type="entry name" value="CELL DIVISION CONTROL PROTEIN 6-RELATED"/>
    <property type="match status" value="1"/>
</dbReference>
<evidence type="ECO:0000256" key="5">
    <source>
        <dbReference type="RuleBase" id="RU365058"/>
    </source>
</evidence>
<dbReference type="SUPFAM" id="SSF82061">
    <property type="entry name" value="BAH domain"/>
    <property type="match status" value="1"/>
</dbReference>
<dbReference type="InterPro" id="IPR054425">
    <property type="entry name" value="Cdc6_ORC1-like_ATPase_lid"/>
</dbReference>
<dbReference type="Pfam" id="PF13191">
    <property type="entry name" value="AAA_16"/>
    <property type="match status" value="1"/>
</dbReference>
<proteinExistence type="inferred from homology"/>
<evidence type="ECO:0000256" key="6">
    <source>
        <dbReference type="SAM" id="MobiDB-lite"/>
    </source>
</evidence>
<keyword evidence="4 5" id="KW-0539">Nucleus</keyword>
<dbReference type="InterPro" id="IPR027417">
    <property type="entry name" value="P-loop_NTPase"/>
</dbReference>
<evidence type="ECO:0000313" key="9">
    <source>
        <dbReference type="Proteomes" id="UP001521222"/>
    </source>
</evidence>
<evidence type="ECO:0000259" key="7">
    <source>
        <dbReference type="PROSITE" id="PS51038"/>
    </source>
</evidence>
<comment type="function">
    <text evidence="5">Component of the origin recognition complex (ORC) that binds origins of replication. DNA-binding is ATP-dependent, however specific DNA sequences that define origins of replication have not been identified so far. ORC is required to assemble the pre-replication complex necessary to initiate DNA replication.</text>
</comment>
<feature type="region of interest" description="Disordered" evidence="6">
    <location>
        <begin position="541"/>
        <end position="589"/>
    </location>
</feature>
<dbReference type="Proteomes" id="UP001521222">
    <property type="component" value="Unassembled WGS sequence"/>
</dbReference>
<dbReference type="Pfam" id="PF22606">
    <property type="entry name" value="Cdc6-ORC-like_ATPase_lid"/>
    <property type="match status" value="1"/>
</dbReference>
<comment type="subcellular location">
    <subcellularLocation>
        <location evidence="1 5">Nucleus</location>
    </subcellularLocation>
</comment>
<evidence type="ECO:0000256" key="3">
    <source>
        <dbReference type="ARBA" id="ARBA00023125"/>
    </source>
</evidence>
<dbReference type="SMART" id="SM00439">
    <property type="entry name" value="BAH"/>
    <property type="match status" value="1"/>
</dbReference>
<keyword evidence="3 5" id="KW-0238">DNA-binding</keyword>
<comment type="caution">
    <text evidence="8">The sequence shown here is derived from an EMBL/GenBank/DDBJ whole genome shotgun (WGS) entry which is preliminary data.</text>
</comment>
<dbReference type="InterPro" id="IPR050311">
    <property type="entry name" value="ORC1/CDC6"/>
</dbReference>
<comment type="subunit">
    <text evidence="5">ORC is composed of six subunits.</text>
</comment>
<accession>A0ABR3RJL7</accession>
<keyword evidence="9" id="KW-1185">Reference proteome</keyword>
<dbReference type="EMBL" id="JAKIXB020000010">
    <property type="protein sequence ID" value="KAL1604639.1"/>
    <property type="molecule type" value="Genomic_DNA"/>
</dbReference>
<evidence type="ECO:0000313" key="8">
    <source>
        <dbReference type="EMBL" id="KAL1604639.1"/>
    </source>
</evidence>
<feature type="region of interest" description="Disordered" evidence="6">
    <location>
        <begin position="225"/>
        <end position="283"/>
    </location>
</feature>
<evidence type="ECO:0000256" key="2">
    <source>
        <dbReference type="ARBA" id="ARBA00022705"/>
    </source>
</evidence>
<dbReference type="PANTHER" id="PTHR10763:SF23">
    <property type="entry name" value="ORIGIN RECOGNITION COMPLEX SUBUNIT 1"/>
    <property type="match status" value="1"/>
</dbReference>
<sequence length="768" mass="84143">MAPMKRSRAEQARQILSSGAVLREDSDDELGYEDYPWEWIYEDVSAEQASADDNATPRKRKAAPITKSKCIVGARMGSFRCKLGDAVLLKADGNQAWVGIICEFHENDEDDEKMAKFLWFSSEQEIRNKNKKRTDFLPNELYISAAFDENPLASINGTAKIVSLETFQKLHPTGQVKKSSKDHGKIFVCRRGCNTRTTTYTPEFRWEDVYSGADDIPSLVELVESQTKATRKGPSRPKRQQEDLADFVIPDSDDDGAPKTPRKRRKLNDATTPTSTRKSPAARKFLTPSHKRIVLKKQLEFTPLGTRVLSPSALASPFQIARNQLHVSSVPAALPCREEEFSTVYSHLEAAITDGSGSCIYISGTPGTGKTATVREVVAQLHASVQAEELDDFIFVEINGMKVTDPHQSYSLLWQALRGDRVSPSHALELLEREFSAPSPRRVPCVVLMDELDQLVTKNQSVMYNFFNWPQLRHSLTRITFPGYTHDQLMQIIQSRLEGVPGNIVLSDAVQFAARKVAAVSGDARRALDICRRAVEIAESEVASQDQDDEAQPTTPSRTGRGIKAKSSQSSRSQNGTEQTETNLIKRGGPVAGRKGVVTLATIRQAINEATSSPLQQALRALPLASKVFLAALLARIRRTGIGEAVLGDVVDEVKKVGFMSQLQPVHDYLLAPKANDRTNGNACLEVQPATPSKNTEPTDTGSGLAKLKAARALGLASAATELAEAGIIGVEARHGERVGRVRLGVGEDEVRLALGEDESVKGMGFGS</sequence>
<keyword evidence="5" id="KW-0067">ATP-binding</keyword>
<protein>
    <recommendedName>
        <fullName evidence="5">Origin recognition complex subunit 1</fullName>
    </recommendedName>
</protein>
<feature type="compositionally biased region" description="Polar residues" evidence="6">
    <location>
        <begin position="269"/>
        <end position="278"/>
    </location>
</feature>
<dbReference type="InterPro" id="IPR043151">
    <property type="entry name" value="BAH_sf"/>
</dbReference>
<feature type="compositionally biased region" description="Basic residues" evidence="6">
    <location>
        <begin position="229"/>
        <end position="238"/>
    </location>
</feature>
<dbReference type="Gene3D" id="3.40.50.300">
    <property type="entry name" value="P-loop containing nucleotide triphosphate hydrolases"/>
    <property type="match status" value="1"/>
</dbReference>
<evidence type="ECO:0000256" key="1">
    <source>
        <dbReference type="ARBA" id="ARBA00004123"/>
    </source>
</evidence>
<organism evidence="8 9">
    <name type="scientific">Nothophoma quercina</name>
    <dbReference type="NCBI Taxonomy" id="749835"/>
    <lineage>
        <taxon>Eukaryota</taxon>
        <taxon>Fungi</taxon>
        <taxon>Dikarya</taxon>
        <taxon>Ascomycota</taxon>
        <taxon>Pezizomycotina</taxon>
        <taxon>Dothideomycetes</taxon>
        <taxon>Pleosporomycetidae</taxon>
        <taxon>Pleosporales</taxon>
        <taxon>Pleosporineae</taxon>
        <taxon>Didymellaceae</taxon>
        <taxon>Nothophoma</taxon>
    </lineage>
</organism>
<reference evidence="8 9" key="1">
    <citation type="submission" date="2024-02" db="EMBL/GenBank/DDBJ databases">
        <title>De novo assembly and annotation of 12 fungi associated with fruit tree decline syndrome in Ontario, Canada.</title>
        <authorList>
            <person name="Sulman M."/>
            <person name="Ellouze W."/>
            <person name="Ilyukhin E."/>
        </authorList>
    </citation>
    <scope>NUCLEOTIDE SEQUENCE [LARGE SCALE GENOMIC DNA]</scope>
    <source>
        <strain evidence="8 9">M97-236</strain>
    </source>
</reference>
<feature type="domain" description="BAH" evidence="7">
    <location>
        <begin position="79"/>
        <end position="204"/>
    </location>
</feature>
<name>A0ABR3RJL7_9PLEO</name>
<dbReference type="CDD" id="cd00009">
    <property type="entry name" value="AAA"/>
    <property type="match status" value="1"/>
</dbReference>
<dbReference type="SUPFAM" id="SSF52540">
    <property type="entry name" value="P-loop containing nucleoside triphosphate hydrolases"/>
    <property type="match status" value="1"/>
</dbReference>
<dbReference type="SMART" id="SM00382">
    <property type="entry name" value="AAA"/>
    <property type="match status" value="1"/>
</dbReference>
<keyword evidence="2 5" id="KW-0235">DNA replication</keyword>
<evidence type="ECO:0000256" key="4">
    <source>
        <dbReference type="ARBA" id="ARBA00023242"/>
    </source>
</evidence>
<feature type="compositionally biased region" description="Polar residues" evidence="6">
    <location>
        <begin position="566"/>
        <end position="583"/>
    </location>
</feature>
<keyword evidence="5" id="KW-0547">Nucleotide-binding</keyword>
<comment type="similarity">
    <text evidence="5">Belongs to the ORC1 family.</text>
</comment>
<dbReference type="InterPro" id="IPR003593">
    <property type="entry name" value="AAA+_ATPase"/>
</dbReference>
<dbReference type="InterPro" id="IPR041664">
    <property type="entry name" value="AAA_16"/>
</dbReference>